<dbReference type="InterPro" id="IPR043128">
    <property type="entry name" value="Rev_trsase/Diguanyl_cyclase"/>
</dbReference>
<dbReference type="PROSITE" id="PS50887">
    <property type="entry name" value="GGDEF"/>
    <property type="match status" value="1"/>
</dbReference>
<protein>
    <recommendedName>
        <fullName evidence="5">Signaling protein</fullName>
    </recommendedName>
</protein>
<dbReference type="PANTHER" id="PTHR44757">
    <property type="entry name" value="DIGUANYLATE CYCLASE DGCP"/>
    <property type="match status" value="1"/>
</dbReference>
<sequence length="608" mass="69876">MEKSQQFADTENEVLVQECLQVMARLTGAQRAHLHFLSQERKFEKEVYFWADSPEGLLECSEMTGIRLDHPWWLKHLRAQDFLKIEDLSLLPEEIVSDCRILRDFGVNNLLILPVYDGKRLAGMIRLENVALELSLQEVEISLLHISAQLIVRMLSLAHDLGELRRDRARMVYHQEYDDLTGLPNRTLFLERIQRAFEGHSNLLFAVLVVDVDYYQLVHERFGRAIAERLLQAAVNKIRLNLRVEDTMARLGDDQFGILIEDVQDRSVVEMVATRILERVREPFVIEGNEVAVTASIGIALRNGHLRTPEEMLQEAGIALLEAKQSGRGKWLVFDESMRDELIRRMEVENDLRRSLEENRLVLHYQPITELKSGKLIGFEALVRWIHPRRGMIWPTEFIEISEKTGLIVPLGLWVLRQACWQMRLWQERFPVTPPLMISVNISPRQLEEADFSEQVKKILEETGLPPSSLRLEITEHTVVQRSGALIEALDSLRMLGVQLYIDDFGTGYSSLGYLDRLPVDAIKIDRSFVSNLGKAKSSQGVVQAIIQLAHELNIEVVAEGVETFEQHRELKRLQCEFMQGFYISEPLDVHAVERFIAGRSGFVFGAD</sequence>
<dbReference type="PROSITE" id="PS50883">
    <property type="entry name" value="EAL"/>
    <property type="match status" value="1"/>
</dbReference>
<dbReference type="InterPro" id="IPR052155">
    <property type="entry name" value="Biofilm_reg_signaling"/>
</dbReference>
<gene>
    <name evidence="3" type="ordered locus">ANT_22330</name>
</gene>
<dbReference type="InterPro" id="IPR003018">
    <property type="entry name" value="GAF"/>
</dbReference>
<evidence type="ECO:0000259" key="2">
    <source>
        <dbReference type="PROSITE" id="PS50887"/>
    </source>
</evidence>
<dbReference type="STRING" id="926569.ANT_22330"/>
<dbReference type="Pfam" id="PF00563">
    <property type="entry name" value="EAL"/>
    <property type="match status" value="1"/>
</dbReference>
<dbReference type="SMART" id="SM00052">
    <property type="entry name" value="EAL"/>
    <property type="match status" value="1"/>
</dbReference>
<dbReference type="FunFam" id="3.20.20.450:FF:000001">
    <property type="entry name" value="Cyclic di-GMP phosphodiesterase yahA"/>
    <property type="match status" value="1"/>
</dbReference>
<dbReference type="CDD" id="cd01949">
    <property type="entry name" value="GGDEF"/>
    <property type="match status" value="1"/>
</dbReference>
<dbReference type="FunCoup" id="E8MY28">
    <property type="interactions" value="203"/>
</dbReference>
<organism evidence="3 4">
    <name type="scientific">Anaerolinea thermophila (strain DSM 14523 / JCM 11388 / NBRC 100420 / UNI-1)</name>
    <dbReference type="NCBI Taxonomy" id="926569"/>
    <lineage>
        <taxon>Bacteria</taxon>
        <taxon>Bacillati</taxon>
        <taxon>Chloroflexota</taxon>
        <taxon>Anaerolineae</taxon>
        <taxon>Anaerolineales</taxon>
        <taxon>Anaerolineaceae</taxon>
        <taxon>Anaerolinea</taxon>
    </lineage>
</organism>
<accession>E8MY28</accession>
<feature type="domain" description="EAL" evidence="1">
    <location>
        <begin position="345"/>
        <end position="601"/>
    </location>
</feature>
<dbReference type="InterPro" id="IPR035919">
    <property type="entry name" value="EAL_sf"/>
</dbReference>
<dbReference type="Pfam" id="PF01590">
    <property type="entry name" value="GAF"/>
    <property type="match status" value="1"/>
</dbReference>
<dbReference type="EMBL" id="AP012029">
    <property type="protein sequence ID" value="BAJ64259.1"/>
    <property type="molecule type" value="Genomic_DNA"/>
</dbReference>
<dbReference type="SUPFAM" id="SSF55781">
    <property type="entry name" value="GAF domain-like"/>
    <property type="match status" value="1"/>
</dbReference>
<dbReference type="PANTHER" id="PTHR44757:SF2">
    <property type="entry name" value="BIOFILM ARCHITECTURE MAINTENANCE PROTEIN MBAA"/>
    <property type="match status" value="1"/>
</dbReference>
<keyword evidence="4" id="KW-1185">Reference proteome</keyword>
<dbReference type="AlphaFoldDB" id="E8MY28"/>
<name>E8MY28_ANATU</name>
<dbReference type="CDD" id="cd01948">
    <property type="entry name" value="EAL"/>
    <property type="match status" value="1"/>
</dbReference>
<dbReference type="RefSeq" id="WP_013560627.1">
    <property type="nucleotide sequence ID" value="NC_014960.1"/>
</dbReference>
<dbReference type="NCBIfam" id="TIGR00254">
    <property type="entry name" value="GGDEF"/>
    <property type="match status" value="1"/>
</dbReference>
<dbReference type="Gene3D" id="3.20.20.450">
    <property type="entry name" value="EAL domain"/>
    <property type="match status" value="1"/>
</dbReference>
<dbReference type="InParanoid" id="E8MY28"/>
<evidence type="ECO:0000313" key="3">
    <source>
        <dbReference type="EMBL" id="BAJ64259.1"/>
    </source>
</evidence>
<proteinExistence type="predicted"/>
<dbReference type="InterPro" id="IPR000160">
    <property type="entry name" value="GGDEF_dom"/>
</dbReference>
<dbReference type="Gene3D" id="3.30.70.270">
    <property type="match status" value="1"/>
</dbReference>
<evidence type="ECO:0000313" key="4">
    <source>
        <dbReference type="Proteomes" id="UP000008922"/>
    </source>
</evidence>
<dbReference type="SMART" id="SM00267">
    <property type="entry name" value="GGDEF"/>
    <property type="match status" value="1"/>
</dbReference>
<dbReference type="Pfam" id="PF00990">
    <property type="entry name" value="GGDEF"/>
    <property type="match status" value="1"/>
</dbReference>
<dbReference type="KEGG" id="atm:ANT_22330"/>
<evidence type="ECO:0000259" key="1">
    <source>
        <dbReference type="PROSITE" id="PS50883"/>
    </source>
</evidence>
<dbReference type="SUPFAM" id="SSF55073">
    <property type="entry name" value="Nucleotide cyclase"/>
    <property type="match status" value="1"/>
</dbReference>
<dbReference type="OrthoDB" id="158981at2"/>
<dbReference type="InterPro" id="IPR001633">
    <property type="entry name" value="EAL_dom"/>
</dbReference>
<evidence type="ECO:0008006" key="5">
    <source>
        <dbReference type="Google" id="ProtNLM"/>
    </source>
</evidence>
<dbReference type="InterPro" id="IPR029787">
    <property type="entry name" value="Nucleotide_cyclase"/>
</dbReference>
<dbReference type="HOGENOM" id="CLU_000445_70_20_0"/>
<dbReference type="Proteomes" id="UP000008922">
    <property type="component" value="Chromosome"/>
</dbReference>
<dbReference type="eggNOG" id="COG5001">
    <property type="taxonomic scope" value="Bacteria"/>
</dbReference>
<dbReference type="SUPFAM" id="SSF141868">
    <property type="entry name" value="EAL domain-like"/>
    <property type="match status" value="1"/>
</dbReference>
<reference evidence="3 4" key="1">
    <citation type="submission" date="2010-12" db="EMBL/GenBank/DDBJ databases">
        <title>Whole genome sequence of Anaerolinea thermophila UNI-1.</title>
        <authorList>
            <person name="Narita-Yamada S."/>
            <person name="Kishi E."/>
            <person name="Watanabe Y."/>
            <person name="Takasaki K."/>
            <person name="Ankai A."/>
            <person name="Oguchi A."/>
            <person name="Fukui S."/>
            <person name="Takahashi M."/>
            <person name="Yashiro I."/>
            <person name="Hosoyama A."/>
            <person name="Sekiguchi Y."/>
            <person name="Hanada S."/>
            <person name="Fujita N."/>
        </authorList>
    </citation>
    <scope>NUCLEOTIDE SEQUENCE [LARGE SCALE GENOMIC DNA]</scope>
    <source>
        <strain evidence="4">DSM 14523 / JCM 11388 / NBRC 100420 / UNI-1</strain>
    </source>
</reference>
<feature type="domain" description="GGDEF" evidence="2">
    <location>
        <begin position="203"/>
        <end position="336"/>
    </location>
</feature>